<dbReference type="EMBL" id="CAJVCH010289977">
    <property type="protein sequence ID" value="CAG7785135.1"/>
    <property type="molecule type" value="Genomic_DNA"/>
</dbReference>
<dbReference type="GO" id="GO:0005576">
    <property type="term" value="C:extracellular region"/>
    <property type="evidence" value="ECO:0007669"/>
    <property type="project" value="InterPro"/>
</dbReference>
<keyword evidence="4" id="KW-0964">Secreted</keyword>
<keyword evidence="6 8" id="KW-0879">Wnt signaling pathway</keyword>
<evidence type="ECO:0000256" key="1">
    <source>
        <dbReference type="ARBA" id="ARBA00004498"/>
    </source>
</evidence>
<dbReference type="Pfam" id="PF00110">
    <property type="entry name" value="wnt"/>
    <property type="match status" value="1"/>
</dbReference>
<organism evidence="10 11">
    <name type="scientific">Allacma fusca</name>
    <dbReference type="NCBI Taxonomy" id="39272"/>
    <lineage>
        <taxon>Eukaryota</taxon>
        <taxon>Metazoa</taxon>
        <taxon>Ecdysozoa</taxon>
        <taxon>Arthropoda</taxon>
        <taxon>Hexapoda</taxon>
        <taxon>Collembola</taxon>
        <taxon>Symphypleona</taxon>
        <taxon>Sminthuridae</taxon>
        <taxon>Allacma</taxon>
    </lineage>
</organism>
<keyword evidence="11" id="KW-1185">Reference proteome</keyword>
<dbReference type="AlphaFoldDB" id="A0A8J2KE29"/>
<dbReference type="GO" id="GO:0005102">
    <property type="term" value="F:signaling receptor binding"/>
    <property type="evidence" value="ECO:0007669"/>
    <property type="project" value="InterPro"/>
</dbReference>
<evidence type="ECO:0000256" key="4">
    <source>
        <dbReference type="ARBA" id="ARBA00022525"/>
    </source>
</evidence>
<evidence type="ECO:0000256" key="5">
    <source>
        <dbReference type="ARBA" id="ARBA00022530"/>
    </source>
</evidence>
<evidence type="ECO:0000256" key="8">
    <source>
        <dbReference type="RuleBase" id="RU003500"/>
    </source>
</evidence>
<keyword evidence="7" id="KW-1015">Disulfide bond</keyword>
<comment type="subcellular location">
    <subcellularLocation>
        <location evidence="1 8">Secreted</location>
        <location evidence="1 8">Extracellular space</location>
        <location evidence="1 8">Extracellular matrix</location>
    </subcellularLocation>
</comment>
<comment type="similarity">
    <text evidence="2 8">Belongs to the Wnt family.</text>
</comment>
<keyword evidence="5" id="KW-0272">Extracellular matrix</keyword>
<evidence type="ECO:0000256" key="9">
    <source>
        <dbReference type="SAM" id="MobiDB-lite"/>
    </source>
</evidence>
<dbReference type="GO" id="GO:0016055">
    <property type="term" value="P:Wnt signaling pathway"/>
    <property type="evidence" value="ECO:0007669"/>
    <property type="project" value="UniProtKB-KW"/>
</dbReference>
<proteinExistence type="inferred from homology"/>
<accession>A0A8J2KE29</accession>
<gene>
    <name evidence="10" type="ORF">AFUS01_LOCUS23779</name>
</gene>
<reference evidence="10" key="1">
    <citation type="submission" date="2021-06" db="EMBL/GenBank/DDBJ databases">
        <authorList>
            <person name="Hodson N. C."/>
            <person name="Mongue J. A."/>
            <person name="Jaron S. K."/>
        </authorList>
    </citation>
    <scope>NUCLEOTIDE SEQUENCE</scope>
</reference>
<comment type="caution">
    <text evidence="10">The sequence shown here is derived from an EMBL/GenBank/DDBJ whole genome shotgun (WGS) entry which is preliminary data.</text>
</comment>
<dbReference type="Proteomes" id="UP000708208">
    <property type="component" value="Unassembled WGS sequence"/>
</dbReference>
<name>A0A8J2KE29_9HEXA</name>
<evidence type="ECO:0000256" key="3">
    <source>
        <dbReference type="ARBA" id="ARBA00022473"/>
    </source>
</evidence>
<evidence type="ECO:0000256" key="2">
    <source>
        <dbReference type="ARBA" id="ARBA00005683"/>
    </source>
</evidence>
<feature type="region of interest" description="Disordered" evidence="9">
    <location>
        <begin position="35"/>
        <end position="55"/>
    </location>
</feature>
<evidence type="ECO:0000313" key="10">
    <source>
        <dbReference type="EMBL" id="CAG7785135.1"/>
    </source>
</evidence>
<evidence type="ECO:0000313" key="11">
    <source>
        <dbReference type="Proteomes" id="UP000708208"/>
    </source>
</evidence>
<protein>
    <recommendedName>
        <fullName evidence="8">Protein Wnt</fullName>
    </recommendedName>
</protein>
<dbReference type="OrthoDB" id="5945655at2759"/>
<evidence type="ECO:0000256" key="7">
    <source>
        <dbReference type="ARBA" id="ARBA00023157"/>
    </source>
</evidence>
<sequence length="97" mass="10730">MIKDHMGTLVQGARLGLTECRWQFRHHQWNCSGLGLKDTPGTKSGRSSGVGIKTRSIGHAKAKPFRVTYSTMTTEDPTIETTPELVSSVDWNSLVSR</sequence>
<evidence type="ECO:0000256" key="6">
    <source>
        <dbReference type="ARBA" id="ARBA00022687"/>
    </source>
</evidence>
<keyword evidence="3 8" id="KW-0217">Developmental protein</keyword>
<feature type="non-terminal residue" evidence="10">
    <location>
        <position position="1"/>
    </location>
</feature>
<comment type="function">
    <text evidence="8">Ligand for members of the frizzled family of seven transmembrane receptors.</text>
</comment>
<dbReference type="InterPro" id="IPR005817">
    <property type="entry name" value="Wnt"/>
</dbReference>